<evidence type="ECO:0000259" key="4">
    <source>
        <dbReference type="SMART" id="SM00382"/>
    </source>
</evidence>
<dbReference type="PANTHER" id="PTHR20953:SF3">
    <property type="entry name" value="P-LOOP CONTAINING NUCLEOSIDE TRIPHOSPHATE HYDROLASES SUPERFAMILY PROTEIN"/>
    <property type="match status" value="1"/>
</dbReference>
<keyword evidence="6" id="KW-1185">Reference proteome</keyword>
<dbReference type="PANTHER" id="PTHR20953">
    <property type="entry name" value="KINASE-RELATED"/>
    <property type="match status" value="1"/>
</dbReference>
<dbReference type="NCBIfam" id="TIGR02858">
    <property type="entry name" value="spore_III_AA"/>
    <property type="match status" value="1"/>
</dbReference>
<dbReference type="InterPro" id="IPR003593">
    <property type="entry name" value="AAA+_ATPase"/>
</dbReference>
<gene>
    <name evidence="5" type="ORF">SY83_19290</name>
</gene>
<evidence type="ECO:0000256" key="3">
    <source>
        <dbReference type="SAM" id="MobiDB-lite"/>
    </source>
</evidence>
<keyword evidence="1" id="KW-0547">Nucleotide-binding</keyword>
<dbReference type="InterPro" id="IPR045735">
    <property type="entry name" value="Spore_III_AA_AAA+_ATPase"/>
</dbReference>
<dbReference type="PATRIC" id="fig|1178515.4.peg.3899"/>
<accession>A0A172TLX8</accession>
<reference evidence="5 6" key="1">
    <citation type="submission" date="2015-01" db="EMBL/GenBank/DDBJ databases">
        <title>Paenibacillus swuensis/DY6/whole genome sequencing.</title>
        <authorList>
            <person name="Kim M.K."/>
            <person name="Srinivasan S."/>
            <person name="Lee J.-J."/>
        </authorList>
    </citation>
    <scope>NUCLEOTIDE SEQUENCE [LARGE SCALE GENOMIC DNA]</scope>
    <source>
        <strain evidence="5 6">DY6</strain>
    </source>
</reference>
<sequence>MNSAIALLPLSLQHIIASLPDKVQARLEEIRIRENRPLEIVYEGHYRFVTPQGMLSEQPEGAYLPPREECLKLLDLISNHSLYTLEEELRRGYITVRGGHRIGLAGRAVLDRGQVKQLRDIAGFNIRLAKEIVGAADALFPLLLDPARHAPHHTLLISPPQQGKTTLLRDLARIAGSGVPGLHVKARKVGIVDERSELAACVKGVPTFNVGSRTDVLDACPKAEGMMMMIRSMSPEILIVDEIGRREDAEAIQEALHAGIIVIATAHGRGLDDIRRRPILSGMAEDGFFGRYVVLGTQGEQRTQAVYDGQGRRIQPGQPSRAARSTMAGGGLNS</sequence>
<evidence type="ECO:0000313" key="6">
    <source>
        <dbReference type="Proteomes" id="UP000076927"/>
    </source>
</evidence>
<dbReference type="InterPro" id="IPR014217">
    <property type="entry name" value="Spore_III_AA"/>
</dbReference>
<name>A0A172TLX8_9BACL</name>
<feature type="domain" description="AAA+ ATPase" evidence="4">
    <location>
        <begin position="150"/>
        <end position="299"/>
    </location>
</feature>
<evidence type="ECO:0000256" key="1">
    <source>
        <dbReference type="ARBA" id="ARBA00022741"/>
    </source>
</evidence>
<evidence type="ECO:0000313" key="5">
    <source>
        <dbReference type="EMBL" id="ANE48079.1"/>
    </source>
</evidence>
<protein>
    <submittedName>
        <fullName evidence="5">Stage III sporulation protein AA</fullName>
    </submittedName>
</protein>
<proteinExistence type="predicted"/>
<dbReference type="EMBL" id="CP011388">
    <property type="protein sequence ID" value="ANE48079.1"/>
    <property type="molecule type" value="Genomic_DNA"/>
</dbReference>
<dbReference type="AlphaFoldDB" id="A0A172TLX8"/>
<feature type="region of interest" description="Disordered" evidence="3">
    <location>
        <begin position="311"/>
        <end position="334"/>
    </location>
</feature>
<dbReference type="InterPro" id="IPR027417">
    <property type="entry name" value="P-loop_NTPase"/>
</dbReference>
<dbReference type="Pfam" id="PF19568">
    <property type="entry name" value="Spore_III_AA"/>
    <property type="match status" value="1"/>
</dbReference>
<dbReference type="STRING" id="1178515.SY83_19290"/>
<dbReference type="Gene3D" id="3.40.50.300">
    <property type="entry name" value="P-loop containing nucleotide triphosphate hydrolases"/>
    <property type="match status" value="1"/>
</dbReference>
<organism evidence="5 6">
    <name type="scientific">Paenibacillus swuensis</name>
    <dbReference type="NCBI Taxonomy" id="1178515"/>
    <lineage>
        <taxon>Bacteria</taxon>
        <taxon>Bacillati</taxon>
        <taxon>Bacillota</taxon>
        <taxon>Bacilli</taxon>
        <taxon>Bacillales</taxon>
        <taxon>Paenibacillaceae</taxon>
        <taxon>Paenibacillus</taxon>
    </lineage>
</organism>
<dbReference type="OrthoDB" id="9768243at2"/>
<dbReference type="SMART" id="SM00382">
    <property type="entry name" value="AAA"/>
    <property type="match status" value="1"/>
</dbReference>
<dbReference type="KEGG" id="pswu:SY83_19290"/>
<dbReference type="Proteomes" id="UP000076927">
    <property type="component" value="Chromosome"/>
</dbReference>
<keyword evidence="2" id="KW-0067">ATP-binding</keyword>
<dbReference type="SUPFAM" id="SSF52540">
    <property type="entry name" value="P-loop containing nucleoside triphosphate hydrolases"/>
    <property type="match status" value="1"/>
</dbReference>
<dbReference type="GO" id="GO:0005524">
    <property type="term" value="F:ATP binding"/>
    <property type="evidence" value="ECO:0007669"/>
    <property type="project" value="UniProtKB-KW"/>
</dbReference>
<dbReference type="RefSeq" id="WP_068609491.1">
    <property type="nucleotide sequence ID" value="NZ_CP011388.1"/>
</dbReference>
<evidence type="ECO:0000256" key="2">
    <source>
        <dbReference type="ARBA" id="ARBA00022840"/>
    </source>
</evidence>